<dbReference type="InParanoid" id="K2RFH5"/>
<comment type="caution">
    <text evidence="1">The sequence shown here is derived from an EMBL/GenBank/DDBJ whole genome shotgun (WGS) entry which is preliminary data.</text>
</comment>
<feature type="non-terminal residue" evidence="1">
    <location>
        <position position="33"/>
    </location>
</feature>
<dbReference type="VEuPathDB" id="FungiDB:MPH_14243"/>
<dbReference type="HOGENOM" id="CLU_3387179_0_0_1"/>
<evidence type="ECO:0000313" key="1">
    <source>
        <dbReference type="EMBL" id="EKG08844.1"/>
    </source>
</evidence>
<dbReference type="OrthoDB" id="10498419at2759"/>
<organism evidence="1 2">
    <name type="scientific">Macrophomina phaseolina (strain MS6)</name>
    <name type="common">Charcoal rot fungus</name>
    <dbReference type="NCBI Taxonomy" id="1126212"/>
    <lineage>
        <taxon>Eukaryota</taxon>
        <taxon>Fungi</taxon>
        <taxon>Dikarya</taxon>
        <taxon>Ascomycota</taxon>
        <taxon>Pezizomycotina</taxon>
        <taxon>Dothideomycetes</taxon>
        <taxon>Dothideomycetes incertae sedis</taxon>
        <taxon>Botryosphaeriales</taxon>
        <taxon>Botryosphaeriaceae</taxon>
        <taxon>Macrophomina</taxon>
    </lineage>
</organism>
<sequence length="33" mass="3880">MPTDIQPSPYDVPTEIEFYTALAREVKNEQQRL</sequence>
<gene>
    <name evidence="1" type="ORF">MPH_14243</name>
</gene>
<proteinExistence type="predicted"/>
<accession>K2RFH5</accession>
<reference evidence="1 2" key="1">
    <citation type="journal article" date="2012" name="BMC Genomics">
        <title>Tools to kill: Genome of one of the most destructive plant pathogenic fungi Macrophomina phaseolina.</title>
        <authorList>
            <person name="Islam M.S."/>
            <person name="Haque M.S."/>
            <person name="Islam M.M."/>
            <person name="Emdad E.M."/>
            <person name="Halim A."/>
            <person name="Hossen Q.M.M."/>
            <person name="Hossain M.Z."/>
            <person name="Ahmed B."/>
            <person name="Rahim S."/>
            <person name="Rahman M.S."/>
            <person name="Alam M.M."/>
            <person name="Hou S."/>
            <person name="Wan X."/>
            <person name="Saito J.A."/>
            <person name="Alam M."/>
        </authorList>
    </citation>
    <scope>NUCLEOTIDE SEQUENCE [LARGE SCALE GENOMIC DNA]</scope>
    <source>
        <strain evidence="1 2">MS6</strain>
    </source>
</reference>
<evidence type="ECO:0000313" key="2">
    <source>
        <dbReference type="Proteomes" id="UP000007129"/>
    </source>
</evidence>
<protein>
    <submittedName>
        <fullName evidence="1">Uncharacterized protein</fullName>
    </submittedName>
</protein>
<name>K2RFH5_MACPH</name>
<dbReference type="AlphaFoldDB" id="K2RFH5"/>
<dbReference type="eggNOG" id="ENOG502T1MU">
    <property type="taxonomic scope" value="Eukaryota"/>
</dbReference>
<dbReference type="EMBL" id="AHHD01001401">
    <property type="protein sequence ID" value="EKG08844.1"/>
    <property type="molecule type" value="Genomic_DNA"/>
</dbReference>
<dbReference type="Proteomes" id="UP000007129">
    <property type="component" value="Unassembled WGS sequence"/>
</dbReference>